<dbReference type="AlphaFoldDB" id="A0A0K0FA47"/>
<evidence type="ECO:0000313" key="3">
    <source>
        <dbReference type="WBParaSite" id="SVE_0569900.1"/>
    </source>
</evidence>
<name>A0A0K0FA47_STRVS</name>
<keyword evidence="1" id="KW-0812">Transmembrane</keyword>
<keyword evidence="1" id="KW-0472">Membrane</keyword>
<dbReference type="Proteomes" id="UP000035680">
    <property type="component" value="Unassembled WGS sequence"/>
</dbReference>
<reference evidence="2" key="1">
    <citation type="submission" date="2014-07" db="EMBL/GenBank/DDBJ databases">
        <authorList>
            <person name="Martin A.A"/>
            <person name="De Silva N."/>
        </authorList>
    </citation>
    <scope>NUCLEOTIDE SEQUENCE</scope>
</reference>
<keyword evidence="2" id="KW-1185">Reference proteome</keyword>
<accession>A0A0K0FA47</accession>
<dbReference type="WBParaSite" id="SVE_0569900.1">
    <property type="protein sequence ID" value="SVE_0569900.1"/>
    <property type="gene ID" value="SVE_0569900"/>
</dbReference>
<evidence type="ECO:0000256" key="1">
    <source>
        <dbReference type="SAM" id="Phobius"/>
    </source>
</evidence>
<organism evidence="2 3">
    <name type="scientific">Strongyloides venezuelensis</name>
    <name type="common">Threadworm</name>
    <dbReference type="NCBI Taxonomy" id="75913"/>
    <lineage>
        <taxon>Eukaryota</taxon>
        <taxon>Metazoa</taxon>
        <taxon>Ecdysozoa</taxon>
        <taxon>Nematoda</taxon>
        <taxon>Chromadorea</taxon>
        <taxon>Rhabditida</taxon>
        <taxon>Tylenchina</taxon>
        <taxon>Panagrolaimomorpha</taxon>
        <taxon>Strongyloidoidea</taxon>
        <taxon>Strongyloididae</taxon>
        <taxon>Strongyloides</taxon>
    </lineage>
</organism>
<evidence type="ECO:0000313" key="2">
    <source>
        <dbReference type="Proteomes" id="UP000035680"/>
    </source>
</evidence>
<proteinExistence type="predicted"/>
<protein>
    <submittedName>
        <fullName evidence="3">Uncharacterized protein</fullName>
    </submittedName>
</protein>
<feature type="transmembrane region" description="Helical" evidence="1">
    <location>
        <begin position="180"/>
        <end position="203"/>
    </location>
</feature>
<keyword evidence="1" id="KW-1133">Transmembrane helix</keyword>
<reference evidence="3" key="2">
    <citation type="submission" date="2015-08" db="UniProtKB">
        <authorList>
            <consortium name="WormBaseParasite"/>
        </authorList>
    </citation>
    <scope>IDENTIFICATION</scope>
</reference>
<sequence>MDIISSTSQPSISASVNQQQLLQSPSYNLPVSTNLGSSSSHSTVNNIIDSLPPTNSLDLTALFGDVSKTVSGLTDILGSTAKNLVTDSKIGSSNSTLPVDSNLLPTGRDIFEKVASQQPSAFGKFADKLLDIAMPHASSSNPLSGIFGGPSTCFKTCGMEDIQFASIKAAETMVTLKYCLIFMTIATIFCMVGLTGAILYFCFYKNRNSFNSTHPSGGFQILNYSNKDRFTGLQSSSEKRNITGDNPSINTDINIKI</sequence>